<protein>
    <recommendedName>
        <fullName evidence="1">TRAPP14 N-terminal domain-containing protein</fullName>
    </recommendedName>
</protein>
<dbReference type="SUPFAM" id="SSF53098">
    <property type="entry name" value="Ribonuclease H-like"/>
    <property type="match status" value="1"/>
</dbReference>
<dbReference type="Pfam" id="PF15806">
    <property type="entry name" value="TRAPP14_N"/>
    <property type="match status" value="1"/>
</dbReference>
<evidence type="ECO:0000313" key="3">
    <source>
        <dbReference type="Proteomes" id="UP000424527"/>
    </source>
</evidence>
<comment type="caution">
    <text evidence="2">The sequence shown here is derived from an EMBL/GenBank/DDBJ whole genome shotgun (WGS) entry which is preliminary data.</text>
</comment>
<evidence type="ECO:0000313" key="2">
    <source>
        <dbReference type="EMBL" id="KAE8279176.1"/>
    </source>
</evidence>
<sequence>MVDTAVPAMYEEVKRAVKTSLSAAQRVALTCDGWTSRATESYLTITSHYISDDWEMVTHVLQTRAMHESHTGSNIADLLKRAVDEWGIQDKEPAIVTDNARNMTSAAELVGMLHFKCFAHTLNLSSQRALKLPAVQRLLARVRRITNFFRRSAIATHVLKEKQKLLNLEQHKLKTDVVTRWNSAHDMLQRFLEQQPAITTALLSNEVRKNEKDICTLSEADITAAEEIVAAMKPMKIATVVMEEEKTPSPCAPDPRAPGEPRFKTLPFLTEAEREIVYDRVTTEAARTQRPFQKRSRDSCGLADLLGPTYASDHSHCVEAGGGERGGEGARLSDSLQLRSPAQTFRQDLSTFKTQVSTILNVLPPPRVQCQQMTVSGKHLTVLKVLNCSSQEEVCVRDMKILPNYNSSFLPIMPDGSVLIVDNVW</sequence>
<dbReference type="EMBL" id="REGW02000023">
    <property type="protein sequence ID" value="KAE8279176.1"/>
    <property type="molecule type" value="Genomic_DNA"/>
</dbReference>
<dbReference type="PANTHER" id="PTHR46481:SF4">
    <property type="entry name" value="ZINC FINGER BED DOMAIN-CONTAINING PROTEIN 4"/>
    <property type="match status" value="1"/>
</dbReference>
<proteinExistence type="predicted"/>
<dbReference type="AlphaFoldDB" id="A0A6G0HJM0"/>
<gene>
    <name evidence="2" type="ORF">D5F01_LYC22762</name>
</gene>
<dbReference type="InterPro" id="IPR052035">
    <property type="entry name" value="ZnF_BED_domain_contain"/>
</dbReference>
<feature type="domain" description="TRAPP14 N-terminal" evidence="1">
    <location>
        <begin position="336"/>
        <end position="424"/>
    </location>
</feature>
<dbReference type="Proteomes" id="UP000424527">
    <property type="component" value="Unassembled WGS sequence"/>
</dbReference>
<dbReference type="PANTHER" id="PTHR46481">
    <property type="entry name" value="ZINC FINGER BED DOMAIN-CONTAINING PROTEIN 4"/>
    <property type="match status" value="1"/>
</dbReference>
<dbReference type="InterPro" id="IPR055453">
    <property type="entry name" value="TRAPP14_N"/>
</dbReference>
<keyword evidence="3" id="KW-1185">Reference proteome</keyword>
<reference evidence="2 3" key="1">
    <citation type="submission" date="2019-07" db="EMBL/GenBank/DDBJ databases">
        <title>Chromosome genome assembly for large yellow croaker.</title>
        <authorList>
            <person name="Xiao S."/>
        </authorList>
    </citation>
    <scope>NUCLEOTIDE SEQUENCE [LARGE SCALE GENOMIC DNA]</scope>
    <source>
        <strain evidence="2">JMULYC20181020</strain>
        <tissue evidence="2">Muscle</tissue>
    </source>
</reference>
<accession>A0A6G0HJM0</accession>
<evidence type="ECO:0000259" key="1">
    <source>
        <dbReference type="Pfam" id="PF15806"/>
    </source>
</evidence>
<dbReference type="InterPro" id="IPR012337">
    <property type="entry name" value="RNaseH-like_sf"/>
</dbReference>
<name>A0A6G0HJM0_LARCR</name>
<organism evidence="2 3">
    <name type="scientific">Larimichthys crocea</name>
    <name type="common">Large yellow croaker</name>
    <name type="synonym">Pseudosciaena crocea</name>
    <dbReference type="NCBI Taxonomy" id="215358"/>
    <lineage>
        <taxon>Eukaryota</taxon>
        <taxon>Metazoa</taxon>
        <taxon>Chordata</taxon>
        <taxon>Craniata</taxon>
        <taxon>Vertebrata</taxon>
        <taxon>Euteleostomi</taxon>
        <taxon>Actinopterygii</taxon>
        <taxon>Neopterygii</taxon>
        <taxon>Teleostei</taxon>
        <taxon>Neoteleostei</taxon>
        <taxon>Acanthomorphata</taxon>
        <taxon>Eupercaria</taxon>
        <taxon>Sciaenidae</taxon>
        <taxon>Larimichthys</taxon>
    </lineage>
</organism>